<dbReference type="InParanoid" id="A0D4L2"/>
<gene>
    <name evidence="1" type="ORF">GSPATT00039256001</name>
</gene>
<proteinExistence type="predicted"/>
<name>A0D4L2_PARTE</name>
<dbReference type="RefSeq" id="XP_001445376.1">
    <property type="nucleotide sequence ID" value="XM_001445339.1"/>
</dbReference>
<protein>
    <recommendedName>
        <fullName evidence="3">Transmembrane protein</fullName>
    </recommendedName>
</protein>
<evidence type="ECO:0000313" key="2">
    <source>
        <dbReference type="Proteomes" id="UP000000600"/>
    </source>
</evidence>
<accession>A0D4L2</accession>
<dbReference type="AlphaFoldDB" id="A0D4L2"/>
<sequence length="91" mass="11263">MQQSQNYKKKNIQEGNFNTSLYDKKQYYQRALLQLKKFRWLTQIIDIHKMNEYNNDESMNNHCKCKIKFKLFLITTVRIIKRQERKLIMKS</sequence>
<reference evidence="1 2" key="1">
    <citation type="journal article" date="2006" name="Nature">
        <title>Global trends of whole-genome duplications revealed by the ciliate Paramecium tetraurelia.</title>
        <authorList>
            <consortium name="Genoscope"/>
            <person name="Aury J.-M."/>
            <person name="Jaillon O."/>
            <person name="Duret L."/>
            <person name="Noel B."/>
            <person name="Jubin C."/>
            <person name="Porcel B.M."/>
            <person name="Segurens B."/>
            <person name="Daubin V."/>
            <person name="Anthouard V."/>
            <person name="Aiach N."/>
            <person name="Arnaiz O."/>
            <person name="Billaut A."/>
            <person name="Beisson J."/>
            <person name="Blanc I."/>
            <person name="Bouhouche K."/>
            <person name="Camara F."/>
            <person name="Duharcourt S."/>
            <person name="Guigo R."/>
            <person name="Gogendeau D."/>
            <person name="Katinka M."/>
            <person name="Keller A.-M."/>
            <person name="Kissmehl R."/>
            <person name="Klotz C."/>
            <person name="Koll F."/>
            <person name="Le Moue A."/>
            <person name="Lepere C."/>
            <person name="Malinsky S."/>
            <person name="Nowacki M."/>
            <person name="Nowak J.K."/>
            <person name="Plattner H."/>
            <person name="Poulain J."/>
            <person name="Ruiz F."/>
            <person name="Serrano V."/>
            <person name="Zagulski M."/>
            <person name="Dessen P."/>
            <person name="Betermier M."/>
            <person name="Weissenbach J."/>
            <person name="Scarpelli C."/>
            <person name="Schachter V."/>
            <person name="Sperling L."/>
            <person name="Meyer E."/>
            <person name="Cohen J."/>
            <person name="Wincker P."/>
        </authorList>
    </citation>
    <scope>NUCLEOTIDE SEQUENCE [LARGE SCALE GENOMIC DNA]</scope>
    <source>
        <strain evidence="1 2">Stock d4-2</strain>
    </source>
</reference>
<evidence type="ECO:0008006" key="3">
    <source>
        <dbReference type="Google" id="ProtNLM"/>
    </source>
</evidence>
<keyword evidence="2" id="KW-1185">Reference proteome</keyword>
<dbReference type="HOGENOM" id="CLU_2431738_0_0_1"/>
<dbReference type="Proteomes" id="UP000000600">
    <property type="component" value="Unassembled WGS sequence"/>
</dbReference>
<dbReference type="EMBL" id="CT868291">
    <property type="protein sequence ID" value="CAK77979.1"/>
    <property type="molecule type" value="Genomic_DNA"/>
</dbReference>
<evidence type="ECO:0000313" key="1">
    <source>
        <dbReference type="EMBL" id="CAK77979.1"/>
    </source>
</evidence>
<dbReference type="GeneID" id="5031160"/>
<organism evidence="1 2">
    <name type="scientific">Paramecium tetraurelia</name>
    <dbReference type="NCBI Taxonomy" id="5888"/>
    <lineage>
        <taxon>Eukaryota</taxon>
        <taxon>Sar</taxon>
        <taxon>Alveolata</taxon>
        <taxon>Ciliophora</taxon>
        <taxon>Intramacronucleata</taxon>
        <taxon>Oligohymenophorea</taxon>
        <taxon>Peniculida</taxon>
        <taxon>Parameciidae</taxon>
        <taxon>Paramecium</taxon>
    </lineage>
</organism>
<dbReference type="KEGG" id="ptm:GSPATT00039256001"/>